<evidence type="ECO:0000313" key="1">
    <source>
        <dbReference type="EMBL" id="MEP0866063.1"/>
    </source>
</evidence>
<dbReference type="Proteomes" id="UP001442494">
    <property type="component" value="Unassembled WGS sequence"/>
</dbReference>
<reference evidence="1 2" key="1">
    <citation type="submission" date="2022-04" db="EMBL/GenBank/DDBJ databases">
        <title>Positive selection, recombination, and allopatry shape intraspecific diversity of widespread and dominant cyanobacteria.</title>
        <authorList>
            <person name="Wei J."/>
            <person name="Shu W."/>
            <person name="Hu C."/>
        </authorList>
    </citation>
    <scope>NUCLEOTIDE SEQUENCE [LARGE SCALE GENOMIC DNA]</scope>
    <source>
        <strain evidence="1 2">GB2-A5</strain>
    </source>
</reference>
<sequence>MASAIVPCLFGEAIASLLARSPRKLLRKFVLERWAAIALLARLEIALPNHLRE</sequence>
<name>A0ABV0JRQ9_9CYAN</name>
<evidence type="ECO:0000313" key="2">
    <source>
        <dbReference type="Proteomes" id="UP001442494"/>
    </source>
</evidence>
<dbReference type="RefSeq" id="WP_348253496.1">
    <property type="nucleotide sequence ID" value="NZ_JAMPKK010000036.1"/>
</dbReference>
<gene>
    <name evidence="1" type="ORF">NDI37_16475</name>
</gene>
<organism evidence="1 2">
    <name type="scientific">Funiculus sociatus GB2-A5</name>
    <dbReference type="NCBI Taxonomy" id="2933946"/>
    <lineage>
        <taxon>Bacteria</taxon>
        <taxon>Bacillati</taxon>
        <taxon>Cyanobacteriota</taxon>
        <taxon>Cyanophyceae</taxon>
        <taxon>Coleofasciculales</taxon>
        <taxon>Coleofasciculaceae</taxon>
        <taxon>Funiculus</taxon>
    </lineage>
</organism>
<dbReference type="EMBL" id="JAMPKK010000036">
    <property type="protein sequence ID" value="MEP0866063.1"/>
    <property type="molecule type" value="Genomic_DNA"/>
</dbReference>
<keyword evidence="2" id="KW-1185">Reference proteome</keyword>
<proteinExistence type="predicted"/>
<protein>
    <submittedName>
        <fullName evidence="1">Uncharacterized protein</fullName>
    </submittedName>
</protein>
<accession>A0ABV0JRQ9</accession>
<comment type="caution">
    <text evidence="1">The sequence shown here is derived from an EMBL/GenBank/DDBJ whole genome shotgun (WGS) entry which is preliminary data.</text>
</comment>